<evidence type="ECO:0000256" key="1">
    <source>
        <dbReference type="ARBA" id="ARBA00022617"/>
    </source>
</evidence>
<evidence type="ECO:0000313" key="8">
    <source>
        <dbReference type="Proteomes" id="UP000243924"/>
    </source>
</evidence>
<keyword evidence="3 4" id="KW-0408">Iron</keyword>
<feature type="signal peptide" evidence="5">
    <location>
        <begin position="1"/>
        <end position="35"/>
    </location>
</feature>
<keyword evidence="1 4" id="KW-0349">Heme</keyword>
<dbReference type="Proteomes" id="UP000243924">
    <property type="component" value="Chromosome I"/>
</dbReference>
<dbReference type="InterPro" id="IPR009056">
    <property type="entry name" value="Cyt_c-like_dom"/>
</dbReference>
<gene>
    <name evidence="7" type="ORF">SAMN05216210_0133</name>
</gene>
<dbReference type="AlphaFoldDB" id="A0A1H2DZ92"/>
<feature type="domain" description="Cytochrome c" evidence="6">
    <location>
        <begin position="106"/>
        <end position="201"/>
    </location>
</feature>
<keyword evidence="5" id="KW-0732">Signal</keyword>
<evidence type="ECO:0000259" key="6">
    <source>
        <dbReference type="PROSITE" id="PS51007"/>
    </source>
</evidence>
<dbReference type="GO" id="GO:0046872">
    <property type="term" value="F:metal ion binding"/>
    <property type="evidence" value="ECO:0007669"/>
    <property type="project" value="UniProtKB-KW"/>
</dbReference>
<dbReference type="GO" id="GO:0020037">
    <property type="term" value="F:heme binding"/>
    <property type="evidence" value="ECO:0007669"/>
    <property type="project" value="InterPro"/>
</dbReference>
<dbReference type="SUPFAM" id="SSF46626">
    <property type="entry name" value="Cytochrome c"/>
    <property type="match status" value="1"/>
</dbReference>
<proteinExistence type="predicted"/>
<dbReference type="GO" id="GO:0009055">
    <property type="term" value="F:electron transfer activity"/>
    <property type="evidence" value="ECO:0007669"/>
    <property type="project" value="InterPro"/>
</dbReference>
<dbReference type="Gene3D" id="1.10.760.10">
    <property type="entry name" value="Cytochrome c-like domain"/>
    <property type="match status" value="1"/>
</dbReference>
<evidence type="ECO:0000256" key="5">
    <source>
        <dbReference type="SAM" id="SignalP"/>
    </source>
</evidence>
<evidence type="ECO:0000313" key="7">
    <source>
        <dbReference type="EMBL" id="SDT88161.1"/>
    </source>
</evidence>
<dbReference type="Pfam" id="PF21342">
    <property type="entry name" value="SoxA-TsdA_cyt-c"/>
    <property type="match status" value="1"/>
</dbReference>
<organism evidence="7 8">
    <name type="scientific">Halopseudomonas salegens</name>
    <dbReference type="NCBI Taxonomy" id="1434072"/>
    <lineage>
        <taxon>Bacteria</taxon>
        <taxon>Pseudomonadati</taxon>
        <taxon>Pseudomonadota</taxon>
        <taxon>Gammaproteobacteria</taxon>
        <taxon>Pseudomonadales</taxon>
        <taxon>Pseudomonadaceae</taxon>
        <taxon>Halopseudomonas</taxon>
    </lineage>
</organism>
<name>A0A1H2DZ92_9GAMM</name>
<feature type="chain" id="PRO_5009272538" evidence="5">
    <location>
        <begin position="36"/>
        <end position="263"/>
    </location>
</feature>
<dbReference type="PROSITE" id="PS51007">
    <property type="entry name" value="CYTC"/>
    <property type="match status" value="1"/>
</dbReference>
<keyword evidence="7" id="KW-0575">Peroxidase</keyword>
<evidence type="ECO:0000256" key="2">
    <source>
        <dbReference type="ARBA" id="ARBA00022723"/>
    </source>
</evidence>
<keyword evidence="8" id="KW-1185">Reference proteome</keyword>
<evidence type="ECO:0000256" key="3">
    <source>
        <dbReference type="ARBA" id="ARBA00023004"/>
    </source>
</evidence>
<dbReference type="InterPro" id="IPR036909">
    <property type="entry name" value="Cyt_c-like_dom_sf"/>
</dbReference>
<keyword evidence="2 4" id="KW-0479">Metal-binding</keyword>
<dbReference type="GO" id="GO:0004601">
    <property type="term" value="F:peroxidase activity"/>
    <property type="evidence" value="ECO:0007669"/>
    <property type="project" value="UniProtKB-KW"/>
</dbReference>
<accession>A0A1H2DZ92</accession>
<reference evidence="8" key="1">
    <citation type="submission" date="2016-10" db="EMBL/GenBank/DDBJ databases">
        <authorList>
            <person name="Varghese N."/>
            <person name="Submissions S."/>
        </authorList>
    </citation>
    <scope>NUCLEOTIDE SEQUENCE [LARGE SCALE GENOMIC DNA]</scope>
    <source>
        <strain evidence="8">CECT 8338</strain>
    </source>
</reference>
<evidence type="ECO:0000256" key="4">
    <source>
        <dbReference type="PROSITE-ProRule" id="PRU00433"/>
    </source>
</evidence>
<sequence length="263" mass="27383">MNKHSQPLKPATRAFSSVFPLGMMLLMLGSPILQAAPCRPCGARCAPKGQHPCAANPCAAKNPCAANPCSANPCAANPCAAKPNPCAAKAVSRPENYAPYQGDTSELMRMGKQLYNDTTLSSNNLSCASCHGDESKPSMFQHTFTQAYPHPVAMATNQFGMDQVYLDEMIQICMVAPMASNPLPWESMELAALTAYVGSLQASYAPNPCAANPCVANNPCAANPCAANPCAASNPCTANPCAAKNPCSARNPCAAKRAPCAAI</sequence>
<keyword evidence="7" id="KW-0560">Oxidoreductase</keyword>
<dbReference type="EMBL" id="LT629787">
    <property type="protein sequence ID" value="SDT88161.1"/>
    <property type="molecule type" value="Genomic_DNA"/>
</dbReference>
<dbReference type="STRING" id="1434072.SAMN05216210_0133"/>
<protein>
    <submittedName>
        <fullName evidence="7">Di-haem cytochrome c peroxidase</fullName>
    </submittedName>
</protein>